<evidence type="ECO:0000256" key="1">
    <source>
        <dbReference type="SAM" id="Phobius"/>
    </source>
</evidence>
<dbReference type="AlphaFoldDB" id="A0A1J4MUB9"/>
<sequence>MKFKDNCCLGVNIHLYMLIIIIVTYFNSVDTIRYRDSNLGKLLTGVAASAIAQGTQDLTGSPVIGNPSMINSFLLPSTPQINPLMDTRAQPGIVEMSTNLNTEASRQMGLGMGTETNMMRYGMTNGITEYNANIGRSFTLGYSSFSAIGFLIIVSMLICMVMLICRRCTKDDD</sequence>
<keyword evidence="1" id="KW-0472">Membrane</keyword>
<evidence type="ECO:0000313" key="2">
    <source>
        <dbReference type="EMBL" id="OII76636.1"/>
    </source>
</evidence>
<gene>
    <name evidence="2" type="ORF">cand_028550</name>
</gene>
<proteinExistence type="predicted"/>
<feature type="transmembrane region" description="Helical" evidence="1">
    <location>
        <begin position="7"/>
        <end position="26"/>
    </location>
</feature>
<dbReference type="OrthoDB" id="344307at2759"/>
<dbReference type="GeneID" id="92367039"/>
<dbReference type="RefSeq" id="XP_067068482.1">
    <property type="nucleotide sequence ID" value="XM_067213083.1"/>
</dbReference>
<reference evidence="2 3" key="1">
    <citation type="submission" date="2016-10" db="EMBL/GenBank/DDBJ databases">
        <title>Reductive evolution of mitochondrial metabolism and differential evolution of invasion-related proteins in Cryptosporidium.</title>
        <authorList>
            <person name="Liu S."/>
            <person name="Roellig D.M."/>
            <person name="Guo Y."/>
            <person name="Li N."/>
            <person name="Frace M.A."/>
            <person name="Tang K."/>
            <person name="Zhang L."/>
            <person name="Feng Y."/>
            <person name="Xiao L."/>
        </authorList>
    </citation>
    <scope>NUCLEOTIDE SEQUENCE [LARGE SCALE GENOMIC DNA]</scope>
    <source>
        <strain evidence="2">30847</strain>
    </source>
</reference>
<name>A0A1J4MUB9_9CRYT</name>
<keyword evidence="3" id="KW-1185">Reference proteome</keyword>
<dbReference type="VEuPathDB" id="CryptoDB:cand_028550"/>
<organism evidence="2 3">
    <name type="scientific">Cryptosporidium andersoni</name>
    <dbReference type="NCBI Taxonomy" id="117008"/>
    <lineage>
        <taxon>Eukaryota</taxon>
        <taxon>Sar</taxon>
        <taxon>Alveolata</taxon>
        <taxon>Apicomplexa</taxon>
        <taxon>Conoidasida</taxon>
        <taxon>Coccidia</taxon>
        <taxon>Eucoccidiorida</taxon>
        <taxon>Eimeriorina</taxon>
        <taxon>Cryptosporidiidae</taxon>
        <taxon>Cryptosporidium</taxon>
    </lineage>
</organism>
<keyword evidence="1" id="KW-1133">Transmembrane helix</keyword>
<feature type="transmembrane region" description="Helical" evidence="1">
    <location>
        <begin position="145"/>
        <end position="165"/>
    </location>
</feature>
<protein>
    <submittedName>
        <fullName evidence="2">Uncharacterized protein</fullName>
    </submittedName>
</protein>
<keyword evidence="1" id="KW-0812">Transmembrane</keyword>
<dbReference type="EMBL" id="LRBS01000055">
    <property type="protein sequence ID" value="OII76636.1"/>
    <property type="molecule type" value="Genomic_DNA"/>
</dbReference>
<comment type="caution">
    <text evidence="2">The sequence shown here is derived from an EMBL/GenBank/DDBJ whole genome shotgun (WGS) entry which is preliminary data.</text>
</comment>
<accession>A0A1J4MUB9</accession>
<evidence type="ECO:0000313" key="3">
    <source>
        <dbReference type="Proteomes" id="UP000186804"/>
    </source>
</evidence>
<dbReference type="Proteomes" id="UP000186804">
    <property type="component" value="Unassembled WGS sequence"/>
</dbReference>